<dbReference type="NCBIfam" id="NF008750">
    <property type="entry name" value="PRK11784.1-2"/>
    <property type="match status" value="1"/>
</dbReference>
<comment type="function">
    <text evidence="2">Involved in the post-transcriptional modification of the uridine at the wobble position (U34) of tRNA(Lys), tRNA(Glu) and tRNA(Gln). Catalyzes the conversion of 2-thiouridine (S2U-RNA) to 2-selenouridine (Se2U-RNA). Acts in a two-step process involving geranylation of 2-thiouridine (S2U) to S-geranyl-2-thiouridine (geS2U) and subsequent selenation of the latter derivative to 2-selenouridine (Se2U) in the tRNA chain.</text>
</comment>
<evidence type="ECO:0000256" key="1">
    <source>
        <dbReference type="ARBA" id="ARBA00023266"/>
    </source>
</evidence>
<dbReference type="InterPro" id="IPR017582">
    <property type="entry name" value="SelU"/>
</dbReference>
<dbReference type="PANTHER" id="PTHR30401">
    <property type="entry name" value="TRNA 2-SELENOURIDINE SYNTHASE"/>
    <property type="match status" value="1"/>
</dbReference>
<reference evidence="4 5" key="1">
    <citation type="submission" date="2019-03" db="EMBL/GenBank/DDBJ databases">
        <title>Genomic Encyclopedia of Archaeal and Bacterial Type Strains, Phase II (KMG-II): from individual species to whole genera.</title>
        <authorList>
            <person name="Goeker M."/>
        </authorList>
    </citation>
    <scope>NUCLEOTIDE SEQUENCE [LARGE SCALE GENOMIC DNA]</scope>
    <source>
        <strain evidence="4 5">DSM 15388</strain>
    </source>
</reference>
<dbReference type="RefSeq" id="WP_243645745.1">
    <property type="nucleotide sequence ID" value="NZ_SLZR01000001.1"/>
</dbReference>
<comment type="similarity">
    <text evidence="2">Belongs to the SelU family.</text>
</comment>
<dbReference type="SMART" id="SM00450">
    <property type="entry name" value="RHOD"/>
    <property type="match status" value="1"/>
</dbReference>
<dbReference type="PROSITE" id="PS50206">
    <property type="entry name" value="RHODANESE_3"/>
    <property type="match status" value="1"/>
</dbReference>
<dbReference type="NCBIfam" id="NF008751">
    <property type="entry name" value="PRK11784.1-3"/>
    <property type="match status" value="1"/>
</dbReference>
<dbReference type="Pfam" id="PF26341">
    <property type="entry name" value="AAA_SelU"/>
    <property type="match status" value="1"/>
</dbReference>
<proteinExistence type="inferred from homology"/>
<organism evidence="4 5">
    <name type="scientific">Reinekea marinisedimentorum</name>
    <dbReference type="NCBI Taxonomy" id="230495"/>
    <lineage>
        <taxon>Bacteria</taxon>
        <taxon>Pseudomonadati</taxon>
        <taxon>Pseudomonadota</taxon>
        <taxon>Gammaproteobacteria</taxon>
        <taxon>Oceanospirillales</taxon>
        <taxon>Saccharospirillaceae</taxon>
        <taxon>Reinekea</taxon>
    </lineage>
</organism>
<sequence>MLKAHQFSELFINDIPMMDVRAPVEFERGAFPASVNRPLMSDAEREAVGTCYKEQGLQAAIALGHELVQGDTKAQRVASWQAFAEQNPHGILYCFRGGMRSQIVQQWLREAGTDMDYVQGGYKALRQYLIDELQQRIAQGNIYVLSGATGCGKTEVIHQWPHSVDLEGLANHRGSAFGNTGSEQPSQINFENGWSIDWLKRSQASSAPVLFEDESRLIGRIAVVPEFLALTKQAPIIRLKASLEERVARIRKDYFENAYQQQLPNGEEAALAYLDNFIRSALNRIQKRLGGERHQQLLTLLDESSALLSSTNQWSRFDTLIEILLSDYYDPMYNYQYSKKADQQIAEGDHAEVLQWLAAQPNT</sequence>
<dbReference type="GO" id="GO:0002098">
    <property type="term" value="P:tRNA wobble uridine modification"/>
    <property type="evidence" value="ECO:0007669"/>
    <property type="project" value="UniProtKB-UniRule"/>
</dbReference>
<dbReference type="GO" id="GO:0043828">
    <property type="term" value="F:tRNA 2-selenouridine synthase activity"/>
    <property type="evidence" value="ECO:0007669"/>
    <property type="project" value="UniProtKB-EC"/>
</dbReference>
<dbReference type="InterPro" id="IPR001763">
    <property type="entry name" value="Rhodanese-like_dom"/>
</dbReference>
<dbReference type="InterPro" id="IPR058840">
    <property type="entry name" value="AAA_SelU"/>
</dbReference>
<dbReference type="Gene3D" id="3.40.250.10">
    <property type="entry name" value="Rhodanese-like domain"/>
    <property type="match status" value="1"/>
</dbReference>
<dbReference type="SUPFAM" id="SSF52821">
    <property type="entry name" value="Rhodanese/Cell cycle control phosphatase"/>
    <property type="match status" value="1"/>
</dbReference>
<dbReference type="InterPro" id="IPR036873">
    <property type="entry name" value="Rhodanese-like_dom_sf"/>
</dbReference>
<dbReference type="InterPro" id="IPR027417">
    <property type="entry name" value="P-loop_NTPase"/>
</dbReference>
<gene>
    <name evidence="2" type="primary">selU</name>
    <name evidence="4" type="ORF">BCF53_101252</name>
</gene>
<comment type="catalytic activity">
    <reaction evidence="2">
        <text>5-methylaminomethyl-2-thiouridine(34) in tRNA + selenophosphate + (2E)-geranyl diphosphate + H2O + H(+) = 5-methylaminomethyl-2-selenouridine(34) in tRNA + (2E)-thiogeraniol + phosphate + diphosphate</text>
        <dbReference type="Rhea" id="RHEA:42716"/>
        <dbReference type="Rhea" id="RHEA-COMP:10195"/>
        <dbReference type="Rhea" id="RHEA-COMP:10196"/>
        <dbReference type="ChEBI" id="CHEBI:15377"/>
        <dbReference type="ChEBI" id="CHEBI:15378"/>
        <dbReference type="ChEBI" id="CHEBI:16144"/>
        <dbReference type="ChEBI" id="CHEBI:33019"/>
        <dbReference type="ChEBI" id="CHEBI:43474"/>
        <dbReference type="ChEBI" id="CHEBI:58057"/>
        <dbReference type="ChEBI" id="CHEBI:74455"/>
        <dbReference type="ChEBI" id="CHEBI:82743"/>
        <dbReference type="ChEBI" id="CHEBI:143703"/>
        <dbReference type="EC" id="2.9.1.3"/>
    </reaction>
</comment>
<feature type="active site" description="S-selanylcysteine intermediate" evidence="2">
    <location>
        <position position="94"/>
    </location>
</feature>
<protein>
    <recommendedName>
        <fullName evidence="2">tRNA 2-selenouridine synthase</fullName>
        <ecNumber evidence="2">2.9.1.3</ecNumber>
    </recommendedName>
</protein>
<dbReference type="EC" id="2.9.1.3" evidence="2"/>
<dbReference type="AlphaFoldDB" id="A0A4R3IBB6"/>
<feature type="domain" description="Rhodanese" evidence="3">
    <location>
        <begin position="11"/>
        <end position="131"/>
    </location>
</feature>
<dbReference type="NCBIfam" id="TIGR03167">
    <property type="entry name" value="tRNA_sel_U_synt"/>
    <property type="match status" value="1"/>
</dbReference>
<dbReference type="SUPFAM" id="SSF52540">
    <property type="entry name" value="P-loop containing nucleoside triphosphate hydrolases"/>
    <property type="match status" value="1"/>
</dbReference>
<accession>A0A4R3IBB6</accession>
<dbReference type="Proteomes" id="UP000295793">
    <property type="component" value="Unassembled WGS sequence"/>
</dbReference>
<comment type="catalytic activity">
    <reaction evidence="2">
        <text>5-methylaminomethyl-2-thiouridine(34) in tRNA + (2E)-geranyl diphosphate = 5-methylaminomethyl-S-(2E)-geranyl-thiouridine(34) in tRNA + diphosphate</text>
        <dbReference type="Rhea" id="RHEA:14085"/>
        <dbReference type="Rhea" id="RHEA-COMP:10195"/>
        <dbReference type="Rhea" id="RHEA-COMP:14654"/>
        <dbReference type="ChEBI" id="CHEBI:33019"/>
        <dbReference type="ChEBI" id="CHEBI:58057"/>
        <dbReference type="ChEBI" id="CHEBI:74455"/>
        <dbReference type="ChEBI" id="CHEBI:140632"/>
    </reaction>
</comment>
<evidence type="ECO:0000256" key="2">
    <source>
        <dbReference type="HAMAP-Rule" id="MF_01622"/>
    </source>
</evidence>
<dbReference type="EMBL" id="SLZR01000001">
    <property type="protein sequence ID" value="TCS43909.1"/>
    <property type="molecule type" value="Genomic_DNA"/>
</dbReference>
<dbReference type="PANTHER" id="PTHR30401:SF0">
    <property type="entry name" value="TRNA 2-SELENOURIDINE SYNTHASE"/>
    <property type="match status" value="1"/>
</dbReference>
<dbReference type="GO" id="GO:0016765">
    <property type="term" value="F:transferase activity, transferring alkyl or aryl (other than methyl) groups"/>
    <property type="evidence" value="ECO:0007669"/>
    <property type="project" value="UniProtKB-UniRule"/>
</dbReference>
<dbReference type="HAMAP" id="MF_01622">
    <property type="entry name" value="tRNA_sel_U_synth"/>
    <property type="match status" value="1"/>
</dbReference>
<comment type="catalytic activity">
    <reaction evidence="2">
        <text>5-methylaminomethyl-S-(2E)-geranyl-thiouridine(34) in tRNA + selenophosphate + H(+) = 5-methylaminomethyl-2-(Se-phospho)selenouridine(34) in tRNA + (2E)-thiogeraniol</text>
        <dbReference type="Rhea" id="RHEA:60172"/>
        <dbReference type="Rhea" id="RHEA-COMP:14654"/>
        <dbReference type="Rhea" id="RHEA-COMP:15523"/>
        <dbReference type="ChEBI" id="CHEBI:15378"/>
        <dbReference type="ChEBI" id="CHEBI:16144"/>
        <dbReference type="ChEBI" id="CHEBI:140632"/>
        <dbReference type="ChEBI" id="CHEBI:143702"/>
        <dbReference type="ChEBI" id="CHEBI:143703"/>
    </reaction>
</comment>
<evidence type="ECO:0000313" key="5">
    <source>
        <dbReference type="Proteomes" id="UP000295793"/>
    </source>
</evidence>
<evidence type="ECO:0000259" key="3">
    <source>
        <dbReference type="PROSITE" id="PS50206"/>
    </source>
</evidence>
<name>A0A4R3IBB6_9GAMM</name>
<keyword evidence="1 2" id="KW-0711">Selenium</keyword>
<comment type="subunit">
    <text evidence="2">Monomer.</text>
</comment>
<comment type="catalytic activity">
    <reaction evidence="2">
        <text>5-methylaminomethyl-2-(Se-phospho)selenouridine(34) in tRNA + H2O = 5-methylaminomethyl-2-selenouridine(34) in tRNA + phosphate</text>
        <dbReference type="Rhea" id="RHEA:60176"/>
        <dbReference type="Rhea" id="RHEA-COMP:10196"/>
        <dbReference type="Rhea" id="RHEA-COMP:15523"/>
        <dbReference type="ChEBI" id="CHEBI:15377"/>
        <dbReference type="ChEBI" id="CHEBI:43474"/>
        <dbReference type="ChEBI" id="CHEBI:82743"/>
        <dbReference type="ChEBI" id="CHEBI:143702"/>
    </reaction>
</comment>
<keyword evidence="2" id="KW-0808">Transferase</keyword>
<evidence type="ECO:0000313" key="4">
    <source>
        <dbReference type="EMBL" id="TCS43909.1"/>
    </source>
</evidence>
<keyword evidence="5" id="KW-1185">Reference proteome</keyword>
<comment type="caution">
    <text evidence="4">The sequence shown here is derived from an EMBL/GenBank/DDBJ whole genome shotgun (WGS) entry which is preliminary data.</text>
</comment>